<evidence type="ECO:0000256" key="2">
    <source>
        <dbReference type="SAM" id="SignalP"/>
    </source>
</evidence>
<gene>
    <name evidence="3" type="ORF">JX360_07485</name>
</gene>
<evidence type="ECO:0000256" key="1">
    <source>
        <dbReference type="SAM" id="MobiDB-lite"/>
    </source>
</evidence>
<evidence type="ECO:0000313" key="3">
    <source>
        <dbReference type="EMBL" id="MCJ2542750.1"/>
    </source>
</evidence>
<feature type="compositionally biased region" description="Pro residues" evidence="1">
    <location>
        <begin position="37"/>
        <end position="58"/>
    </location>
</feature>
<keyword evidence="2" id="KW-0732">Signal</keyword>
<organism evidence="3 4">
    <name type="scientific">Thermostichus vulcanus str. 'Rupite'</name>
    <dbReference type="NCBI Taxonomy" id="2813851"/>
    <lineage>
        <taxon>Bacteria</taxon>
        <taxon>Bacillati</taxon>
        <taxon>Cyanobacteriota</taxon>
        <taxon>Cyanophyceae</taxon>
        <taxon>Thermostichales</taxon>
        <taxon>Thermostichaceae</taxon>
        <taxon>Thermostichus</taxon>
    </lineage>
</organism>
<comment type="caution">
    <text evidence="3">The sequence shown here is derived from an EMBL/GenBank/DDBJ whole genome shotgun (WGS) entry which is preliminary data.</text>
</comment>
<dbReference type="Proteomes" id="UP000830835">
    <property type="component" value="Unassembled WGS sequence"/>
</dbReference>
<feature type="chain" id="PRO_5047135296" evidence="2">
    <location>
        <begin position="30"/>
        <end position="312"/>
    </location>
</feature>
<evidence type="ECO:0000313" key="4">
    <source>
        <dbReference type="Proteomes" id="UP000830835"/>
    </source>
</evidence>
<sequence length="312" mass="32400">MQSLQTVLPWRSLLLSGVLLTSAIAPVAAQEFEFTPPRQPTQPPSIPTLPLLTAPPPETSAVPPALPAVPQVPQMPLGGDPTAPVLDPNTAPIPVVPFQAAPGPQAPLGEAYSYQRQPGVSPGGDLSGLTRGELPAGTTIPLTVYREITFQPYQAINGNLEVSDPVVDRFGQVVIPAGSVVWGTFEPVYREIQPLNRVEDNADPQERIVGSRFVANRITIGSSTYLLRGRSPLLRVGLDRGADVSTTVARGAGYGAAGGLALGVLTGGIGFLPILAGGVAGAAAGSTNIDRVVTLQPNTLVELELADSLIIQ</sequence>
<proteinExistence type="predicted"/>
<feature type="signal peptide" evidence="2">
    <location>
        <begin position="1"/>
        <end position="29"/>
    </location>
</feature>
<dbReference type="EMBL" id="JAFIRA010000015">
    <property type="protein sequence ID" value="MCJ2542750.1"/>
    <property type="molecule type" value="Genomic_DNA"/>
</dbReference>
<name>A0ABT0CAE3_THEVL</name>
<reference evidence="3" key="1">
    <citation type="submission" date="2021-02" db="EMBL/GenBank/DDBJ databases">
        <title>The CRISPR/cas machinery reduction and long-range gene transfer in the hot spring cyanobacterium Synechococcus.</title>
        <authorList>
            <person name="Dvorak P."/>
            <person name="Jahodarova E."/>
            <person name="Hasler P."/>
            <person name="Poulickova A."/>
        </authorList>
    </citation>
    <scope>NUCLEOTIDE SEQUENCE</scope>
    <source>
        <strain evidence="3">Rupite</strain>
    </source>
</reference>
<protein>
    <submittedName>
        <fullName evidence="3">Uncharacterized protein</fullName>
    </submittedName>
</protein>
<feature type="region of interest" description="Disordered" evidence="1">
    <location>
        <begin position="35"/>
        <end position="59"/>
    </location>
</feature>
<accession>A0ABT0CAE3</accession>
<keyword evidence="4" id="KW-1185">Reference proteome</keyword>